<keyword evidence="2" id="KW-0812">Transmembrane</keyword>
<keyword evidence="3 8" id="KW-0732">Signal</keyword>
<dbReference type="FunFam" id="3.40.50.2300:FF:000200">
    <property type="entry name" value="Guanylate cyclase"/>
    <property type="match status" value="1"/>
</dbReference>
<dbReference type="Pfam" id="PF01094">
    <property type="entry name" value="ANF_receptor"/>
    <property type="match status" value="1"/>
</dbReference>
<keyword evidence="6" id="KW-0675">Receptor</keyword>
<feature type="chain" id="PRO_5042212181" description="Receptor ligand binding region domain-containing protein" evidence="8">
    <location>
        <begin position="33"/>
        <end position="438"/>
    </location>
</feature>
<organism evidence="10 11">
    <name type="scientific">Aldrovandia affinis</name>
    <dbReference type="NCBI Taxonomy" id="143900"/>
    <lineage>
        <taxon>Eukaryota</taxon>
        <taxon>Metazoa</taxon>
        <taxon>Chordata</taxon>
        <taxon>Craniata</taxon>
        <taxon>Vertebrata</taxon>
        <taxon>Euteleostomi</taxon>
        <taxon>Actinopterygii</taxon>
        <taxon>Neopterygii</taxon>
        <taxon>Teleostei</taxon>
        <taxon>Notacanthiformes</taxon>
        <taxon>Halosauridae</taxon>
        <taxon>Aldrovandia</taxon>
    </lineage>
</organism>
<dbReference type="PANTHER" id="PTHR44755">
    <property type="entry name" value="NATRIURETIC PEPTIDE RECEPTOR 3-RELATED"/>
    <property type="match status" value="1"/>
</dbReference>
<proteinExistence type="predicted"/>
<evidence type="ECO:0000256" key="8">
    <source>
        <dbReference type="SAM" id="SignalP"/>
    </source>
</evidence>
<keyword evidence="7" id="KW-0325">Glycoprotein</keyword>
<evidence type="ECO:0000256" key="6">
    <source>
        <dbReference type="ARBA" id="ARBA00023170"/>
    </source>
</evidence>
<dbReference type="Gene3D" id="3.40.50.2300">
    <property type="match status" value="2"/>
</dbReference>
<sequence length="438" mass="48971">MGLSCQLGRGKPPLLLLQLLILLSWGPDPALASPPERRDRAGLREVVLAVILPRNNTAYPWSWPRVGPALERALGRINADPALLPAHRVRYVFENSENEAGICSESIAPLVAVDLKFSHSPWAFIGPGCDYTSSSVGLFTTHWGLPMVTAGAPAIGFYDTNVYNSITNTGPTHKKLGQFAVHLQRHFGWRRHALLMFSDNKVDDRPYYFAAEGLYSELGSDNITTADLVLNEQAGPVPFATFLQDIKQSGRVVYVCCAWDTFRQLMVNFRKAGLPQEEYVFFYIDVFGRSLDSRPARPWAKGDADDPIAKEAFRSVKIVTYREPQNPEYKEFVTDLKADAKRLFNFTMEDSLMNLISGGFYDGVMLYAQALNETLALRGGGMPPGKDITKRMWNRTYYGVTGLVQIDENGDREIDFALWDMTDIDSGIFQIVSVYNGT</sequence>
<evidence type="ECO:0000256" key="1">
    <source>
        <dbReference type="ARBA" id="ARBA00004479"/>
    </source>
</evidence>
<keyword evidence="4" id="KW-1133">Transmembrane helix</keyword>
<dbReference type="EMBL" id="JAINUG010000227">
    <property type="protein sequence ID" value="KAJ8386485.1"/>
    <property type="molecule type" value="Genomic_DNA"/>
</dbReference>
<evidence type="ECO:0000256" key="3">
    <source>
        <dbReference type="ARBA" id="ARBA00022729"/>
    </source>
</evidence>
<name>A0AAD7RLX0_9TELE</name>
<dbReference type="GO" id="GO:0016941">
    <property type="term" value="F:natriuretic peptide receptor activity"/>
    <property type="evidence" value="ECO:0007669"/>
    <property type="project" value="TreeGrafter"/>
</dbReference>
<evidence type="ECO:0000256" key="2">
    <source>
        <dbReference type="ARBA" id="ARBA00022692"/>
    </source>
</evidence>
<feature type="signal peptide" evidence="8">
    <location>
        <begin position="1"/>
        <end position="32"/>
    </location>
</feature>
<protein>
    <recommendedName>
        <fullName evidence="9">Receptor ligand binding region domain-containing protein</fullName>
    </recommendedName>
</protein>
<dbReference type="AlphaFoldDB" id="A0AAD7RLX0"/>
<dbReference type="SUPFAM" id="SSF53822">
    <property type="entry name" value="Periplasmic binding protein-like I"/>
    <property type="match status" value="1"/>
</dbReference>
<dbReference type="PRINTS" id="PR00255">
    <property type="entry name" value="NATPEPTIDER"/>
</dbReference>
<evidence type="ECO:0000256" key="5">
    <source>
        <dbReference type="ARBA" id="ARBA00023136"/>
    </source>
</evidence>
<dbReference type="InterPro" id="IPR028082">
    <property type="entry name" value="Peripla_BP_I"/>
</dbReference>
<dbReference type="PANTHER" id="PTHR44755:SF5">
    <property type="entry name" value="GUANYLATE CYCLASE"/>
    <property type="match status" value="1"/>
</dbReference>
<comment type="subcellular location">
    <subcellularLocation>
        <location evidence="1">Membrane</location>
        <topology evidence="1">Single-pass type I membrane protein</topology>
    </subcellularLocation>
</comment>
<evidence type="ECO:0000256" key="4">
    <source>
        <dbReference type="ARBA" id="ARBA00022989"/>
    </source>
</evidence>
<dbReference type="GO" id="GO:0017046">
    <property type="term" value="F:peptide hormone binding"/>
    <property type="evidence" value="ECO:0007669"/>
    <property type="project" value="TreeGrafter"/>
</dbReference>
<keyword evidence="11" id="KW-1185">Reference proteome</keyword>
<gene>
    <name evidence="10" type="ORF">AAFF_G00169550</name>
</gene>
<evidence type="ECO:0000256" key="7">
    <source>
        <dbReference type="ARBA" id="ARBA00023180"/>
    </source>
</evidence>
<evidence type="ECO:0000313" key="11">
    <source>
        <dbReference type="Proteomes" id="UP001221898"/>
    </source>
</evidence>
<keyword evidence="5" id="KW-0472">Membrane</keyword>
<dbReference type="GO" id="GO:0016020">
    <property type="term" value="C:membrane"/>
    <property type="evidence" value="ECO:0007669"/>
    <property type="project" value="UniProtKB-SubCell"/>
</dbReference>
<evidence type="ECO:0000313" key="10">
    <source>
        <dbReference type="EMBL" id="KAJ8386485.1"/>
    </source>
</evidence>
<dbReference type="InterPro" id="IPR052612">
    <property type="entry name" value="ANP_Clearance_Receptor"/>
</dbReference>
<feature type="domain" description="Receptor ligand binding region" evidence="9">
    <location>
        <begin position="66"/>
        <end position="423"/>
    </location>
</feature>
<comment type="caution">
    <text evidence="10">The sequence shown here is derived from an EMBL/GenBank/DDBJ whole genome shotgun (WGS) entry which is preliminary data.</text>
</comment>
<dbReference type="Proteomes" id="UP001221898">
    <property type="component" value="Unassembled WGS sequence"/>
</dbReference>
<dbReference type="InterPro" id="IPR001828">
    <property type="entry name" value="ANF_lig-bd_rcpt"/>
</dbReference>
<evidence type="ECO:0000259" key="9">
    <source>
        <dbReference type="Pfam" id="PF01094"/>
    </source>
</evidence>
<accession>A0AAD7RLX0</accession>
<dbReference type="GO" id="GO:0007165">
    <property type="term" value="P:signal transduction"/>
    <property type="evidence" value="ECO:0007669"/>
    <property type="project" value="TreeGrafter"/>
</dbReference>
<dbReference type="InterPro" id="IPR001170">
    <property type="entry name" value="ANPR/GUC"/>
</dbReference>
<reference evidence="10" key="1">
    <citation type="journal article" date="2023" name="Science">
        <title>Genome structures resolve the early diversification of teleost fishes.</title>
        <authorList>
            <person name="Parey E."/>
            <person name="Louis A."/>
            <person name="Montfort J."/>
            <person name="Bouchez O."/>
            <person name="Roques C."/>
            <person name="Iampietro C."/>
            <person name="Lluch J."/>
            <person name="Castinel A."/>
            <person name="Donnadieu C."/>
            <person name="Desvignes T."/>
            <person name="Floi Bucao C."/>
            <person name="Jouanno E."/>
            <person name="Wen M."/>
            <person name="Mejri S."/>
            <person name="Dirks R."/>
            <person name="Jansen H."/>
            <person name="Henkel C."/>
            <person name="Chen W.J."/>
            <person name="Zahm M."/>
            <person name="Cabau C."/>
            <person name="Klopp C."/>
            <person name="Thompson A.W."/>
            <person name="Robinson-Rechavi M."/>
            <person name="Braasch I."/>
            <person name="Lecointre G."/>
            <person name="Bobe J."/>
            <person name="Postlethwait J.H."/>
            <person name="Berthelot C."/>
            <person name="Roest Crollius H."/>
            <person name="Guiguen Y."/>
        </authorList>
    </citation>
    <scope>NUCLEOTIDE SEQUENCE</scope>
    <source>
        <strain evidence="10">NC1722</strain>
    </source>
</reference>